<dbReference type="PANTHER" id="PTHR32071">
    <property type="entry name" value="TRANSCRIPTIONAL REGULATORY PROTEIN"/>
    <property type="match status" value="1"/>
</dbReference>
<dbReference type="InterPro" id="IPR058031">
    <property type="entry name" value="AAA_lid_NorR"/>
</dbReference>
<proteinExistence type="predicted"/>
<dbReference type="PROSITE" id="PS50110">
    <property type="entry name" value="RESPONSE_REGULATORY"/>
    <property type="match status" value="1"/>
</dbReference>
<dbReference type="FunFam" id="3.40.50.300:FF:000006">
    <property type="entry name" value="DNA-binding transcriptional regulator NtrC"/>
    <property type="match status" value="1"/>
</dbReference>
<dbReference type="SUPFAM" id="SSF52540">
    <property type="entry name" value="P-loop containing nucleoside triphosphate hydrolases"/>
    <property type="match status" value="1"/>
</dbReference>
<dbReference type="OrthoDB" id="9803970at2"/>
<dbReference type="PRINTS" id="PR01590">
    <property type="entry name" value="HTHFIS"/>
</dbReference>
<keyword evidence="1" id="KW-0547">Nucleotide-binding</keyword>
<dbReference type="SUPFAM" id="SSF52172">
    <property type="entry name" value="CheY-like"/>
    <property type="match status" value="1"/>
</dbReference>
<evidence type="ECO:0000256" key="6">
    <source>
        <dbReference type="PROSITE-ProRule" id="PRU00169"/>
    </source>
</evidence>
<evidence type="ECO:0000256" key="5">
    <source>
        <dbReference type="ARBA" id="ARBA00023163"/>
    </source>
</evidence>
<dbReference type="Pfam" id="PF25601">
    <property type="entry name" value="AAA_lid_14"/>
    <property type="match status" value="1"/>
</dbReference>
<dbReference type="CDD" id="cd00009">
    <property type="entry name" value="AAA"/>
    <property type="match status" value="1"/>
</dbReference>
<organism evidence="9 10">
    <name type="scientific">Terriglobus albidus</name>
    <dbReference type="NCBI Taxonomy" id="1592106"/>
    <lineage>
        <taxon>Bacteria</taxon>
        <taxon>Pseudomonadati</taxon>
        <taxon>Acidobacteriota</taxon>
        <taxon>Terriglobia</taxon>
        <taxon>Terriglobales</taxon>
        <taxon>Acidobacteriaceae</taxon>
        <taxon>Terriglobus</taxon>
    </lineage>
</organism>
<feature type="modified residue" description="4-aspartylphosphate" evidence="6">
    <location>
        <position position="55"/>
    </location>
</feature>
<dbReference type="InterPro" id="IPR009057">
    <property type="entry name" value="Homeodomain-like_sf"/>
</dbReference>
<dbReference type="InterPro" id="IPR002078">
    <property type="entry name" value="Sigma_54_int"/>
</dbReference>
<evidence type="ECO:0000259" key="7">
    <source>
        <dbReference type="PROSITE" id="PS50045"/>
    </source>
</evidence>
<dbReference type="Pfam" id="PF00158">
    <property type="entry name" value="Sigma54_activat"/>
    <property type="match status" value="1"/>
</dbReference>
<dbReference type="InterPro" id="IPR002197">
    <property type="entry name" value="HTH_Fis"/>
</dbReference>
<evidence type="ECO:0000256" key="2">
    <source>
        <dbReference type="ARBA" id="ARBA00022840"/>
    </source>
</evidence>
<dbReference type="Pfam" id="PF02954">
    <property type="entry name" value="HTH_8"/>
    <property type="match status" value="1"/>
</dbReference>
<dbReference type="PROSITE" id="PS50045">
    <property type="entry name" value="SIGMA54_INTERACT_4"/>
    <property type="match status" value="1"/>
</dbReference>
<keyword evidence="10" id="KW-1185">Reference proteome</keyword>
<dbReference type="SUPFAM" id="SSF46689">
    <property type="entry name" value="Homeodomain-like"/>
    <property type="match status" value="1"/>
</dbReference>
<evidence type="ECO:0000313" key="10">
    <source>
        <dbReference type="Proteomes" id="UP000321820"/>
    </source>
</evidence>
<accession>A0A5B9EDG3</accession>
<feature type="domain" description="Response regulatory" evidence="8">
    <location>
        <begin position="6"/>
        <end position="120"/>
    </location>
</feature>
<dbReference type="GO" id="GO:0043565">
    <property type="term" value="F:sequence-specific DNA binding"/>
    <property type="evidence" value="ECO:0007669"/>
    <property type="project" value="InterPro"/>
</dbReference>
<keyword evidence="3" id="KW-0805">Transcription regulation</keyword>
<keyword evidence="6" id="KW-0597">Phosphoprotein</keyword>
<evidence type="ECO:0000256" key="3">
    <source>
        <dbReference type="ARBA" id="ARBA00023015"/>
    </source>
</evidence>
<dbReference type="SMART" id="SM00382">
    <property type="entry name" value="AAA"/>
    <property type="match status" value="1"/>
</dbReference>
<evidence type="ECO:0000313" key="9">
    <source>
        <dbReference type="EMBL" id="QEE30258.1"/>
    </source>
</evidence>
<dbReference type="InterPro" id="IPR001789">
    <property type="entry name" value="Sig_transdc_resp-reg_receiver"/>
</dbReference>
<dbReference type="InterPro" id="IPR025944">
    <property type="entry name" value="Sigma_54_int_dom_CS"/>
</dbReference>
<dbReference type="InterPro" id="IPR011006">
    <property type="entry name" value="CheY-like_superfamily"/>
</dbReference>
<keyword evidence="2" id="KW-0067">ATP-binding</keyword>
<protein>
    <submittedName>
        <fullName evidence="9">Sigma-54-dependent Fis family transcriptional regulator</fullName>
    </submittedName>
</protein>
<dbReference type="Proteomes" id="UP000321820">
    <property type="component" value="Chromosome"/>
</dbReference>
<dbReference type="GO" id="GO:0005524">
    <property type="term" value="F:ATP binding"/>
    <property type="evidence" value="ECO:0007669"/>
    <property type="project" value="UniProtKB-KW"/>
</dbReference>
<dbReference type="KEGG" id="talb:FTW19_21115"/>
<keyword evidence="4" id="KW-0238">DNA-binding</keyword>
<dbReference type="Gene3D" id="3.40.50.2300">
    <property type="match status" value="1"/>
</dbReference>
<sequence>MSGVIRIVIIDDNMSSLELLSTALEREGLSIHTANDPREGLELIRSLRPRMVITDLVMPGMTGLEVLRQVMHIDPTIDVLLMTAHYTTETAVEAIRNGAADYLQKPVKIADLRERVRRLLEAAEKRRIASSGSDESGDFHFEGLVAKSEAMWNLFAMVEKVAPHFRSLLIQGPTGSGKDLIARALHERSGLKGKFVVLNCSAVVETLFESELFGHVRGAFTGADRDKTGLFQLADGGTLFLDEIGDMPLNTQAKLLRAIQNQEVMPVGSLHAKRVNVRIVAATHRNLRQAVKEGRFREDFYYRLSMVELTLPPLAARKEDISLLSSFFLRRFAGDFGKKVEGISQRALRVLERYSWPGNVRELEHVVGRACMLTDNVTIDVKDLSENIVGASSEALAGAVDDPGASVLDSQERAVVERILRETNWNQSEAARKLGIGRDALRYKMKKYGLGSRPALSR</sequence>
<dbReference type="AlphaFoldDB" id="A0A5B9EDG3"/>
<evidence type="ECO:0000256" key="1">
    <source>
        <dbReference type="ARBA" id="ARBA00022741"/>
    </source>
</evidence>
<dbReference type="SMART" id="SM00448">
    <property type="entry name" value="REC"/>
    <property type="match status" value="1"/>
</dbReference>
<gene>
    <name evidence="9" type="ORF">FTW19_21115</name>
</gene>
<dbReference type="RefSeq" id="WP_147649527.1">
    <property type="nucleotide sequence ID" value="NZ_CP042806.1"/>
</dbReference>
<dbReference type="Gene3D" id="3.40.50.300">
    <property type="entry name" value="P-loop containing nucleotide triphosphate hydrolases"/>
    <property type="match status" value="1"/>
</dbReference>
<dbReference type="GO" id="GO:0000160">
    <property type="term" value="P:phosphorelay signal transduction system"/>
    <property type="evidence" value="ECO:0007669"/>
    <property type="project" value="InterPro"/>
</dbReference>
<feature type="domain" description="Sigma-54 factor interaction" evidence="7">
    <location>
        <begin position="144"/>
        <end position="372"/>
    </location>
</feature>
<dbReference type="Gene3D" id="1.10.10.60">
    <property type="entry name" value="Homeodomain-like"/>
    <property type="match status" value="1"/>
</dbReference>
<reference evidence="9 10" key="1">
    <citation type="submission" date="2019-08" db="EMBL/GenBank/DDBJ databases">
        <title>Complete genome sequence of Terriglobus albidus strain ORNL.</title>
        <authorList>
            <person name="Podar M."/>
        </authorList>
    </citation>
    <scope>NUCLEOTIDE SEQUENCE [LARGE SCALE GENOMIC DNA]</scope>
    <source>
        <strain evidence="9 10">ORNL</strain>
    </source>
</reference>
<dbReference type="Gene3D" id="1.10.8.60">
    <property type="match status" value="1"/>
</dbReference>
<keyword evidence="5" id="KW-0804">Transcription</keyword>
<evidence type="ECO:0000259" key="8">
    <source>
        <dbReference type="PROSITE" id="PS50110"/>
    </source>
</evidence>
<dbReference type="PROSITE" id="PS00676">
    <property type="entry name" value="SIGMA54_INTERACT_2"/>
    <property type="match status" value="1"/>
</dbReference>
<evidence type="ECO:0000256" key="4">
    <source>
        <dbReference type="ARBA" id="ARBA00023125"/>
    </source>
</evidence>
<dbReference type="Pfam" id="PF00072">
    <property type="entry name" value="Response_reg"/>
    <property type="match status" value="1"/>
</dbReference>
<dbReference type="InterPro" id="IPR003593">
    <property type="entry name" value="AAA+_ATPase"/>
</dbReference>
<dbReference type="GO" id="GO:0006355">
    <property type="term" value="P:regulation of DNA-templated transcription"/>
    <property type="evidence" value="ECO:0007669"/>
    <property type="project" value="InterPro"/>
</dbReference>
<dbReference type="InterPro" id="IPR027417">
    <property type="entry name" value="P-loop_NTPase"/>
</dbReference>
<dbReference type="PROSITE" id="PS00688">
    <property type="entry name" value="SIGMA54_INTERACT_3"/>
    <property type="match status" value="1"/>
</dbReference>
<dbReference type="InterPro" id="IPR025943">
    <property type="entry name" value="Sigma_54_int_dom_ATP-bd_2"/>
</dbReference>
<dbReference type="EMBL" id="CP042806">
    <property type="protein sequence ID" value="QEE30258.1"/>
    <property type="molecule type" value="Genomic_DNA"/>
</dbReference>
<name>A0A5B9EDG3_9BACT</name>